<sequence length="212" mass="22944">MSFVPLEHAVRDGRSDIAVVARGVGARAAQMGVPLHEVMDHVERAHAPEEPPFATVRAAALAWVEEALVHQVDASCEHPLTALSTVPHVRSRLGDVYRGAERDGTRAADGYALVVVELPRLDPGNELEQELRSLEVAEAMRMVYAGDETIAQLSPRRFAALAGIERTDAVTVRLLAMMLEQVLGDESQARLWVEHLPSTSDGIATMLAGLTT</sequence>
<protein>
    <submittedName>
        <fullName evidence="1">Uncharacterized protein</fullName>
    </submittedName>
</protein>
<dbReference type="EMBL" id="JAVDWH010000001">
    <property type="protein sequence ID" value="MDR7086383.1"/>
    <property type="molecule type" value="Genomic_DNA"/>
</dbReference>
<keyword evidence="2" id="KW-1185">Reference proteome</keyword>
<name>A0ABU1UMJ7_9ACTN</name>
<comment type="caution">
    <text evidence="1">The sequence shown here is derived from an EMBL/GenBank/DDBJ whole genome shotgun (WGS) entry which is preliminary data.</text>
</comment>
<proteinExistence type="predicted"/>
<reference evidence="1 2" key="1">
    <citation type="submission" date="2023-07" db="EMBL/GenBank/DDBJ databases">
        <title>Sorghum-associated microbial communities from plants grown in Nebraska, USA.</title>
        <authorList>
            <person name="Schachtman D."/>
        </authorList>
    </citation>
    <scope>NUCLEOTIDE SEQUENCE [LARGE SCALE GENOMIC DNA]</scope>
    <source>
        <strain evidence="1 2">BE248</strain>
    </source>
</reference>
<evidence type="ECO:0000313" key="1">
    <source>
        <dbReference type="EMBL" id="MDR7086383.1"/>
    </source>
</evidence>
<dbReference type="Proteomes" id="UP001257739">
    <property type="component" value="Unassembled WGS sequence"/>
</dbReference>
<evidence type="ECO:0000313" key="2">
    <source>
        <dbReference type="Proteomes" id="UP001257739"/>
    </source>
</evidence>
<gene>
    <name evidence="1" type="ORF">J2X11_001222</name>
</gene>
<organism evidence="1 2">
    <name type="scientific">Aeromicrobium panaciterrae</name>
    <dbReference type="NCBI Taxonomy" id="363861"/>
    <lineage>
        <taxon>Bacteria</taxon>
        <taxon>Bacillati</taxon>
        <taxon>Actinomycetota</taxon>
        <taxon>Actinomycetes</taxon>
        <taxon>Propionibacteriales</taxon>
        <taxon>Nocardioidaceae</taxon>
        <taxon>Aeromicrobium</taxon>
    </lineage>
</organism>
<dbReference type="RefSeq" id="WP_309968105.1">
    <property type="nucleotide sequence ID" value="NZ_JAVDWH010000001.1"/>
</dbReference>
<accession>A0ABU1UMJ7</accession>